<feature type="binding site" evidence="13">
    <location>
        <position position="118"/>
    </location>
    <ligand>
        <name>substrate</name>
    </ligand>
</feature>
<feature type="binding site" evidence="13 15">
    <location>
        <position position="320"/>
    </location>
    <ligand>
        <name>ATP</name>
        <dbReference type="ChEBI" id="CHEBI:30616"/>
    </ligand>
</feature>
<dbReference type="GO" id="GO:0004618">
    <property type="term" value="F:phosphoglycerate kinase activity"/>
    <property type="evidence" value="ECO:0007669"/>
    <property type="project" value="UniProtKB-UniRule"/>
</dbReference>
<feature type="binding site" evidence="13 14">
    <location>
        <begin position="59"/>
        <end position="62"/>
    </location>
    <ligand>
        <name>substrate</name>
    </ligand>
</feature>
<proteinExistence type="inferred from homology"/>
<feature type="binding site" evidence="13 15">
    <location>
        <position position="201"/>
    </location>
    <ligand>
        <name>ATP</name>
        <dbReference type="ChEBI" id="CHEBI:30616"/>
    </ligand>
</feature>
<dbReference type="InterPro" id="IPR015824">
    <property type="entry name" value="Phosphoglycerate_kinase_N"/>
</dbReference>
<evidence type="ECO:0000313" key="20">
    <source>
        <dbReference type="Proteomes" id="UP001321249"/>
    </source>
</evidence>
<keyword evidence="8 13" id="KW-0808">Transferase</keyword>
<keyword evidence="9 13" id="KW-0547">Nucleotide-binding</keyword>
<keyword evidence="19" id="KW-1185">Reference proteome</keyword>
<dbReference type="GO" id="GO:0006096">
    <property type="term" value="P:glycolytic process"/>
    <property type="evidence" value="ECO:0007669"/>
    <property type="project" value="UniProtKB-UniRule"/>
</dbReference>
<protein>
    <recommendedName>
        <fullName evidence="6 13">Phosphoglycerate kinase</fullName>
        <ecNumber evidence="5 13">2.7.2.3</ecNumber>
    </recommendedName>
</protein>
<evidence type="ECO:0000313" key="19">
    <source>
        <dbReference type="Proteomes" id="UP001219901"/>
    </source>
</evidence>
<dbReference type="EMBL" id="WMBE01000001">
    <property type="protein sequence ID" value="MDG0865951.1"/>
    <property type="molecule type" value="Genomic_DNA"/>
</dbReference>
<comment type="catalytic activity">
    <reaction evidence="1 13 16">
        <text>(2R)-3-phosphoglycerate + ATP = (2R)-3-phospho-glyceroyl phosphate + ADP</text>
        <dbReference type="Rhea" id="RHEA:14801"/>
        <dbReference type="ChEBI" id="CHEBI:30616"/>
        <dbReference type="ChEBI" id="CHEBI:57604"/>
        <dbReference type="ChEBI" id="CHEBI:58272"/>
        <dbReference type="ChEBI" id="CHEBI:456216"/>
        <dbReference type="EC" id="2.7.2.3"/>
    </reaction>
</comment>
<comment type="subcellular location">
    <subcellularLocation>
        <location evidence="13">Cytoplasm</location>
    </subcellularLocation>
</comment>
<dbReference type="GO" id="GO:0005829">
    <property type="term" value="C:cytosol"/>
    <property type="evidence" value="ECO:0007669"/>
    <property type="project" value="TreeGrafter"/>
</dbReference>
<dbReference type="EMBL" id="CP046147">
    <property type="protein sequence ID" value="WFG39320.1"/>
    <property type="molecule type" value="Genomic_DNA"/>
</dbReference>
<evidence type="ECO:0000256" key="15">
    <source>
        <dbReference type="PIRSR" id="PIRSR000724-2"/>
    </source>
</evidence>
<dbReference type="InterPro" id="IPR015911">
    <property type="entry name" value="Phosphoglycerate_kinase_CS"/>
</dbReference>
<feature type="binding site" evidence="14">
    <location>
        <position position="118"/>
    </location>
    <ligand>
        <name>(2R)-3-phosphoglycerate</name>
        <dbReference type="ChEBI" id="CHEBI:58272"/>
    </ligand>
</feature>
<dbReference type="Gene3D" id="3.40.50.1260">
    <property type="entry name" value="Phosphoglycerate kinase, N-terminal domain"/>
    <property type="match status" value="2"/>
</dbReference>
<comment type="pathway">
    <text evidence="2 13">Carbohydrate degradation; glycolysis; pyruvate from D-glyceraldehyde 3-phosphate: step 2/5.</text>
</comment>
<feature type="binding site" evidence="13">
    <location>
        <position position="151"/>
    </location>
    <ligand>
        <name>substrate</name>
    </ligand>
</feature>
<gene>
    <name evidence="13 18" type="primary">pgk</name>
    <name evidence="17" type="ORF">GKO46_02550</name>
    <name evidence="18" type="ORF">GKO48_06710</name>
</gene>
<dbReference type="FunFam" id="3.40.50.1260:FF:000031">
    <property type="entry name" value="Phosphoglycerate kinase 1"/>
    <property type="match status" value="1"/>
</dbReference>
<accession>A0AAJ6CV01</accession>
<evidence type="ECO:0000256" key="9">
    <source>
        <dbReference type="ARBA" id="ARBA00022741"/>
    </source>
</evidence>
<evidence type="ECO:0000256" key="7">
    <source>
        <dbReference type="ARBA" id="ARBA00022490"/>
    </source>
</evidence>
<evidence type="ECO:0000256" key="12">
    <source>
        <dbReference type="ARBA" id="ARBA00023152"/>
    </source>
</evidence>
<dbReference type="InterPro" id="IPR001576">
    <property type="entry name" value="Phosphoglycerate_kinase"/>
</dbReference>
<keyword evidence="10 13" id="KW-0418">Kinase</keyword>
<evidence type="ECO:0000313" key="17">
    <source>
        <dbReference type="EMBL" id="MDG0865951.1"/>
    </source>
</evidence>
<dbReference type="InterPro" id="IPR036043">
    <property type="entry name" value="Phosphoglycerate_kinase_sf"/>
</dbReference>
<dbReference type="AlphaFoldDB" id="A0AAJ6CV01"/>
<sequence length="392" mass="40206">MNKSSIRNVDVANKTVLVRVDFNVPTRDGVISDDSRIRAALPTINLLRGGGAKVVVASHFGRPKGQVVEDMRLTVVRDRLAELLGTDVINAGGPNGSEPSQAVSSLEAGGVALLENLRFEPGEEANDEEFSKHLASLADIYVNDAFGAAHRAHASTAGVASHLPAYAGLLMERELEMLGNSLEGSTGATVAIVGGAKVADKIQVLLHLASKVDTILVGGGMVAAFYAAHGKSGGAAKVTDEDANAAKSLLNSGGANVVLPADVVTAPEFDEKSPATVCDDSNVPADGLILDIGPRTAKEYSRIIGLVDTVIWNGPMGVFEWSEFAKGSKAVANAVAANKKATSVIGGGSTAEVVGSLGLVDQITHVSTGGGASLEFLEGKILPGVAALDDEI</sequence>
<dbReference type="HAMAP" id="MF_00145">
    <property type="entry name" value="Phosphoglyc_kinase"/>
    <property type="match status" value="1"/>
</dbReference>
<evidence type="ECO:0000256" key="10">
    <source>
        <dbReference type="ARBA" id="ARBA00022777"/>
    </source>
</evidence>
<reference evidence="18" key="2">
    <citation type="journal article" date="2023" name="Nat. Commun.">
        <title>Cultivation of marine bacteria of the SAR202 clade.</title>
        <authorList>
            <person name="Lim Y."/>
            <person name="Seo J.H."/>
            <person name="Giovannoni S.J."/>
            <person name="Kang I."/>
            <person name="Cho J.C."/>
        </authorList>
    </citation>
    <scope>NUCLEOTIDE SEQUENCE</scope>
    <source>
        <strain evidence="18">JH1073</strain>
    </source>
</reference>
<evidence type="ECO:0000256" key="2">
    <source>
        <dbReference type="ARBA" id="ARBA00004838"/>
    </source>
</evidence>
<dbReference type="PIRSF" id="PIRSF000724">
    <property type="entry name" value="Pgk"/>
    <property type="match status" value="1"/>
</dbReference>
<comment type="subunit">
    <text evidence="4 13">Monomer.</text>
</comment>
<dbReference type="GO" id="GO:0005524">
    <property type="term" value="F:ATP binding"/>
    <property type="evidence" value="ECO:0007669"/>
    <property type="project" value="UniProtKB-KW"/>
</dbReference>
<feature type="binding site" evidence="14">
    <location>
        <position position="151"/>
    </location>
    <ligand>
        <name>(2R)-3-phosphoglycerate</name>
        <dbReference type="ChEBI" id="CHEBI:58272"/>
    </ligand>
</feature>
<evidence type="ECO:0000256" key="3">
    <source>
        <dbReference type="ARBA" id="ARBA00008982"/>
    </source>
</evidence>
<feature type="binding site" evidence="14">
    <location>
        <position position="36"/>
    </location>
    <ligand>
        <name>(2R)-3-phosphoglycerate</name>
        <dbReference type="ChEBI" id="CHEBI:58272"/>
    </ligand>
</feature>
<keyword evidence="12 13" id="KW-0324">Glycolysis</keyword>
<keyword evidence="11 13" id="KW-0067">ATP-binding</keyword>
<dbReference type="Proteomes" id="UP001321249">
    <property type="component" value="Unassembled WGS sequence"/>
</dbReference>
<name>A0AAJ6CV01_9CHLR</name>
<dbReference type="Proteomes" id="UP001219901">
    <property type="component" value="Chromosome"/>
</dbReference>
<evidence type="ECO:0000256" key="6">
    <source>
        <dbReference type="ARBA" id="ARBA00016471"/>
    </source>
</evidence>
<evidence type="ECO:0000256" key="8">
    <source>
        <dbReference type="ARBA" id="ARBA00022679"/>
    </source>
</evidence>
<dbReference type="EC" id="2.7.2.3" evidence="5 13"/>
<feature type="binding site" evidence="13 14">
    <location>
        <begin position="21"/>
        <end position="23"/>
    </location>
    <ligand>
        <name>substrate</name>
    </ligand>
</feature>
<evidence type="ECO:0000256" key="1">
    <source>
        <dbReference type="ARBA" id="ARBA00000642"/>
    </source>
</evidence>
<evidence type="ECO:0000256" key="13">
    <source>
        <dbReference type="HAMAP-Rule" id="MF_00145"/>
    </source>
</evidence>
<dbReference type="GO" id="GO:0006094">
    <property type="term" value="P:gluconeogenesis"/>
    <property type="evidence" value="ECO:0007669"/>
    <property type="project" value="TreeGrafter"/>
</dbReference>
<dbReference type="FunFam" id="3.40.50.1260:FF:000006">
    <property type="entry name" value="Phosphoglycerate kinase"/>
    <property type="match status" value="1"/>
</dbReference>
<dbReference type="SUPFAM" id="SSF53748">
    <property type="entry name" value="Phosphoglycerate kinase"/>
    <property type="match status" value="1"/>
</dbReference>
<evidence type="ECO:0000256" key="11">
    <source>
        <dbReference type="ARBA" id="ARBA00022840"/>
    </source>
</evidence>
<dbReference type="RefSeq" id="WP_342822891.1">
    <property type="nucleotide sequence ID" value="NZ_CP046146.1"/>
</dbReference>
<comment type="caution">
    <text evidence="13">Lacks conserved residue(s) required for the propagation of feature annotation.</text>
</comment>
<reference evidence="19" key="3">
    <citation type="submission" date="2023-06" db="EMBL/GenBank/DDBJ databases">
        <title>Pangenomics reveal diversification of enzyme families and niche specialization in globally abundant SAR202 bacteria.</title>
        <authorList>
            <person name="Saw J.H.W."/>
        </authorList>
    </citation>
    <scope>NUCLEOTIDE SEQUENCE [LARGE SCALE GENOMIC DNA]</scope>
    <source>
        <strain evidence="19">JH1073</strain>
    </source>
</reference>
<organism evidence="18 19">
    <name type="scientific">Candidatus Lucifugimonas marina</name>
    <dbReference type="NCBI Taxonomy" id="3038979"/>
    <lineage>
        <taxon>Bacteria</taxon>
        <taxon>Bacillati</taxon>
        <taxon>Chloroflexota</taxon>
        <taxon>Dehalococcoidia</taxon>
        <taxon>SAR202 cluster</taxon>
        <taxon>Candidatus Lucifugimonadales</taxon>
        <taxon>Candidatus Lucifugimonadaceae</taxon>
        <taxon>Candidatus Lucifugimonas</taxon>
    </lineage>
</organism>
<evidence type="ECO:0000256" key="14">
    <source>
        <dbReference type="PIRSR" id="PIRSR000724-1"/>
    </source>
</evidence>
<dbReference type="PROSITE" id="PS00111">
    <property type="entry name" value="PGLYCERATE_KINASE"/>
    <property type="match status" value="1"/>
</dbReference>
<evidence type="ECO:0000256" key="16">
    <source>
        <dbReference type="RuleBase" id="RU000532"/>
    </source>
</evidence>
<dbReference type="Pfam" id="PF00162">
    <property type="entry name" value="PGK"/>
    <property type="match status" value="1"/>
</dbReference>
<evidence type="ECO:0000256" key="5">
    <source>
        <dbReference type="ARBA" id="ARBA00013061"/>
    </source>
</evidence>
<keyword evidence="7 13" id="KW-0963">Cytoplasm</keyword>
<evidence type="ECO:0000313" key="18">
    <source>
        <dbReference type="EMBL" id="WFG39320.1"/>
    </source>
</evidence>
<dbReference type="PANTHER" id="PTHR11406">
    <property type="entry name" value="PHOSPHOGLYCERATE KINASE"/>
    <property type="match status" value="1"/>
</dbReference>
<dbReference type="PRINTS" id="PR00477">
    <property type="entry name" value="PHGLYCKINASE"/>
</dbReference>
<feature type="binding site" evidence="13">
    <location>
        <position position="36"/>
    </location>
    <ligand>
        <name>substrate</name>
    </ligand>
</feature>
<reference evidence="19 20" key="1">
    <citation type="submission" date="2019-11" db="EMBL/GenBank/DDBJ databases">
        <authorList>
            <person name="Cho J.-C."/>
        </authorList>
    </citation>
    <scope>NUCLEOTIDE SEQUENCE [LARGE SCALE GENOMIC DNA]</scope>
    <source>
        <strain evidence="18 19">JH1073</strain>
        <strain evidence="17 20">JH702</strain>
    </source>
</reference>
<comment type="similarity">
    <text evidence="3 13 16">Belongs to the phosphoglycerate kinase family.</text>
</comment>
<dbReference type="PANTHER" id="PTHR11406:SF23">
    <property type="entry name" value="PHOSPHOGLYCERATE KINASE 1, CHLOROPLASTIC-RELATED"/>
    <property type="match status" value="1"/>
</dbReference>
<evidence type="ECO:0000256" key="4">
    <source>
        <dbReference type="ARBA" id="ARBA00011245"/>
    </source>
</evidence>
<dbReference type="GO" id="GO:0043531">
    <property type="term" value="F:ADP binding"/>
    <property type="evidence" value="ECO:0007669"/>
    <property type="project" value="TreeGrafter"/>
</dbReference>